<keyword evidence="12" id="KW-1185">Reference proteome</keyword>
<evidence type="ECO:0000313" key="12">
    <source>
        <dbReference type="Proteomes" id="UP000006352"/>
    </source>
</evidence>
<keyword evidence="8 10" id="KW-0472">Membrane</keyword>
<keyword evidence="6" id="KW-0653">Protein transport</keyword>
<dbReference type="Proteomes" id="UP000006352">
    <property type="component" value="Unassembled WGS sequence"/>
</dbReference>
<evidence type="ECO:0000256" key="3">
    <source>
        <dbReference type="ARBA" id="ARBA00022448"/>
    </source>
</evidence>
<dbReference type="RefSeq" id="XP_012178880.1">
    <property type="nucleotide sequence ID" value="XM_012323490.1"/>
</dbReference>
<dbReference type="HOGENOM" id="CLU_1777477_0_0_1"/>
<evidence type="ECO:0000256" key="5">
    <source>
        <dbReference type="ARBA" id="ARBA00022856"/>
    </source>
</evidence>
<feature type="transmembrane region" description="Helical" evidence="10">
    <location>
        <begin position="107"/>
        <end position="129"/>
    </location>
</feature>
<keyword evidence="4 10" id="KW-0812">Transmembrane</keyword>
<dbReference type="GeneID" id="24094508"/>
<dbReference type="PANTHER" id="PTHR22601">
    <property type="entry name" value="ISP4 LIKE PROTEIN"/>
    <property type="match status" value="1"/>
</dbReference>
<dbReference type="GO" id="GO:0035673">
    <property type="term" value="F:oligopeptide transmembrane transporter activity"/>
    <property type="evidence" value="ECO:0007669"/>
    <property type="project" value="InterPro"/>
</dbReference>
<comment type="similarity">
    <text evidence="2">Belongs to the oligopeptide OPT transporter family.</text>
</comment>
<evidence type="ECO:0000313" key="11">
    <source>
        <dbReference type="EMBL" id="CCL99597.1"/>
    </source>
</evidence>
<evidence type="ECO:0000256" key="2">
    <source>
        <dbReference type="ARBA" id="ARBA00008807"/>
    </source>
</evidence>
<dbReference type="GO" id="GO:0016020">
    <property type="term" value="C:membrane"/>
    <property type="evidence" value="ECO:0007669"/>
    <property type="project" value="UniProtKB-SubCell"/>
</dbReference>
<evidence type="ECO:0000256" key="6">
    <source>
        <dbReference type="ARBA" id="ARBA00022927"/>
    </source>
</evidence>
<organism evidence="11 12">
    <name type="scientific">Fibroporia radiculosa</name>
    <dbReference type="NCBI Taxonomy" id="599839"/>
    <lineage>
        <taxon>Eukaryota</taxon>
        <taxon>Fungi</taxon>
        <taxon>Dikarya</taxon>
        <taxon>Basidiomycota</taxon>
        <taxon>Agaricomycotina</taxon>
        <taxon>Agaricomycetes</taxon>
        <taxon>Polyporales</taxon>
        <taxon>Fibroporiaceae</taxon>
        <taxon>Fibroporia</taxon>
    </lineage>
</organism>
<evidence type="ECO:0000256" key="7">
    <source>
        <dbReference type="ARBA" id="ARBA00022989"/>
    </source>
</evidence>
<dbReference type="InterPro" id="IPR004813">
    <property type="entry name" value="OPT"/>
</dbReference>
<dbReference type="AlphaFoldDB" id="J4HTM0"/>
<name>J4HTM0_9APHY</name>
<keyword evidence="5" id="KW-0571">Peptide transport</keyword>
<keyword evidence="7 10" id="KW-1133">Transmembrane helix</keyword>
<evidence type="ECO:0000256" key="4">
    <source>
        <dbReference type="ARBA" id="ARBA00022692"/>
    </source>
</evidence>
<dbReference type="GO" id="GO:0015031">
    <property type="term" value="P:protein transport"/>
    <property type="evidence" value="ECO:0007669"/>
    <property type="project" value="UniProtKB-KW"/>
</dbReference>
<proteinExistence type="inferred from homology"/>
<evidence type="ECO:0000256" key="1">
    <source>
        <dbReference type="ARBA" id="ARBA00004141"/>
    </source>
</evidence>
<dbReference type="InParanoid" id="J4HTM0"/>
<evidence type="ECO:0000256" key="8">
    <source>
        <dbReference type="ARBA" id="ARBA00023136"/>
    </source>
</evidence>
<feature type="transmembrane region" description="Helical" evidence="10">
    <location>
        <begin position="78"/>
        <end position="101"/>
    </location>
</feature>
<gene>
    <name evidence="11" type="ORF">FIBRA_01615</name>
</gene>
<accession>J4HTM0</accession>
<reference evidence="11 12" key="1">
    <citation type="journal article" date="2012" name="Appl. Environ. Microbiol.">
        <title>Short-read sequencing for genomic analysis of the brown rot fungus Fibroporia radiculosa.</title>
        <authorList>
            <person name="Tang J.D."/>
            <person name="Perkins A.D."/>
            <person name="Sonstegard T.S."/>
            <person name="Schroeder S.G."/>
            <person name="Burgess S.C."/>
            <person name="Diehl S.V."/>
        </authorList>
    </citation>
    <scope>NUCLEOTIDE SEQUENCE [LARGE SCALE GENOMIC DNA]</scope>
    <source>
        <strain evidence="11 12">TFFH 294</strain>
    </source>
</reference>
<evidence type="ECO:0000256" key="10">
    <source>
        <dbReference type="SAM" id="Phobius"/>
    </source>
</evidence>
<dbReference type="OrthoDB" id="9986677at2759"/>
<keyword evidence="3" id="KW-0813">Transport</keyword>
<dbReference type="STRING" id="599839.J4HTM0"/>
<dbReference type="InterPro" id="IPR004648">
    <property type="entry name" value="Oligpept_transpt"/>
</dbReference>
<dbReference type="Pfam" id="PF03169">
    <property type="entry name" value="OPT"/>
    <property type="match status" value="1"/>
</dbReference>
<comment type="subcellular location">
    <subcellularLocation>
        <location evidence="1">Membrane</location>
        <topology evidence="1">Multi-pass membrane protein</topology>
    </subcellularLocation>
</comment>
<feature type="region of interest" description="Disordered" evidence="9">
    <location>
        <begin position="1"/>
        <end position="22"/>
    </location>
</feature>
<feature type="compositionally biased region" description="Basic and acidic residues" evidence="9">
    <location>
        <begin position="11"/>
        <end position="22"/>
    </location>
</feature>
<evidence type="ECO:0000256" key="9">
    <source>
        <dbReference type="SAM" id="MobiDB-lite"/>
    </source>
</evidence>
<sequence>MSPAPQLPMYDDEKSSLEKDQDQDQLDVIDVQKLKEADELEDRIKNDTAEEGEYRVEAAYEVATKVLSARDDPELPAVTFRTVFLGLGFSAFGAVLAQIYYFKPQTLLVSILLLLVLSYWFGNAMHMLLPSRGLFRWLNPGPFNSE</sequence>
<protein>
    <submittedName>
        <fullName evidence="11">Uncharacterized protein</fullName>
    </submittedName>
</protein>
<dbReference type="EMBL" id="HE796942">
    <property type="protein sequence ID" value="CCL99597.1"/>
    <property type="molecule type" value="Genomic_DNA"/>
</dbReference>